<evidence type="ECO:0000313" key="1">
    <source>
        <dbReference type="EMBL" id="GAA4686431.1"/>
    </source>
</evidence>
<reference evidence="2" key="1">
    <citation type="journal article" date="2019" name="Int. J. Syst. Evol. Microbiol.">
        <title>The Global Catalogue of Microorganisms (GCM) 10K type strain sequencing project: providing services to taxonomists for standard genome sequencing and annotation.</title>
        <authorList>
            <consortium name="The Broad Institute Genomics Platform"/>
            <consortium name="The Broad Institute Genome Sequencing Center for Infectious Disease"/>
            <person name="Wu L."/>
            <person name="Ma J."/>
        </authorList>
    </citation>
    <scope>NUCLEOTIDE SEQUENCE [LARGE SCALE GENOMIC DNA]</scope>
    <source>
        <strain evidence="2">JCM 18055</strain>
    </source>
</reference>
<sequence>MTYTPDKPPLKESLDELRARIPGWGADLDPADRPSDPKLRFLPDLTDAHWRFPDRQPDDDRRERSVEHEFLTPVYGTTCPRRGLSGAVRGLAYRRYSEGRAAHWLLLIVGDRIDAWEHHVRSFATLRPDNPVTETGVLGEFSRHPVRSRFGRGRTDLAHQWLDPVVVAGPWVAAGALAVKGGRGLVRNRAALAAAGSGAARAAGRIAGQVLRRTSISSDRRASGR</sequence>
<accession>A0ABP8WEK6</accession>
<proteinExistence type="predicted"/>
<organism evidence="1 2">
    <name type="scientific">Pseudonocardia yuanmonensis</name>
    <dbReference type="NCBI Taxonomy" id="1095914"/>
    <lineage>
        <taxon>Bacteria</taxon>
        <taxon>Bacillati</taxon>
        <taxon>Actinomycetota</taxon>
        <taxon>Actinomycetes</taxon>
        <taxon>Pseudonocardiales</taxon>
        <taxon>Pseudonocardiaceae</taxon>
        <taxon>Pseudonocardia</taxon>
    </lineage>
</organism>
<dbReference type="Proteomes" id="UP001500325">
    <property type="component" value="Unassembled WGS sequence"/>
</dbReference>
<name>A0ABP8WEK6_9PSEU</name>
<comment type="caution">
    <text evidence="1">The sequence shown here is derived from an EMBL/GenBank/DDBJ whole genome shotgun (WGS) entry which is preliminary data.</text>
</comment>
<keyword evidence="2" id="KW-1185">Reference proteome</keyword>
<gene>
    <name evidence="1" type="ORF">GCM10023215_22400</name>
</gene>
<protein>
    <submittedName>
        <fullName evidence="1">Uncharacterized protein</fullName>
    </submittedName>
</protein>
<evidence type="ECO:0000313" key="2">
    <source>
        <dbReference type="Proteomes" id="UP001500325"/>
    </source>
</evidence>
<dbReference type="EMBL" id="BAABIC010000006">
    <property type="protein sequence ID" value="GAA4686431.1"/>
    <property type="molecule type" value="Genomic_DNA"/>
</dbReference>
<dbReference type="RefSeq" id="WP_345380285.1">
    <property type="nucleotide sequence ID" value="NZ_BAABIC010000006.1"/>
</dbReference>